<protein>
    <submittedName>
        <fullName evidence="1">Uncharacterized protein</fullName>
    </submittedName>
</protein>
<dbReference type="EMBL" id="JABSTQ010011337">
    <property type="protein sequence ID" value="KAG0412558.1"/>
    <property type="molecule type" value="Genomic_DNA"/>
</dbReference>
<dbReference type="Proteomes" id="UP000805193">
    <property type="component" value="Unassembled WGS sequence"/>
</dbReference>
<feature type="non-terminal residue" evidence="1">
    <location>
        <position position="1"/>
    </location>
</feature>
<organism evidence="1 2">
    <name type="scientific">Ixodes persulcatus</name>
    <name type="common">Taiga tick</name>
    <dbReference type="NCBI Taxonomy" id="34615"/>
    <lineage>
        <taxon>Eukaryota</taxon>
        <taxon>Metazoa</taxon>
        <taxon>Ecdysozoa</taxon>
        <taxon>Arthropoda</taxon>
        <taxon>Chelicerata</taxon>
        <taxon>Arachnida</taxon>
        <taxon>Acari</taxon>
        <taxon>Parasitiformes</taxon>
        <taxon>Ixodida</taxon>
        <taxon>Ixodoidea</taxon>
        <taxon>Ixodidae</taxon>
        <taxon>Ixodinae</taxon>
        <taxon>Ixodes</taxon>
    </lineage>
</organism>
<accession>A0AC60NZG9</accession>
<reference evidence="1 2" key="1">
    <citation type="journal article" date="2020" name="Cell">
        <title>Large-Scale Comparative Analyses of Tick Genomes Elucidate Their Genetic Diversity and Vector Capacities.</title>
        <authorList>
            <consortium name="Tick Genome and Microbiome Consortium (TIGMIC)"/>
            <person name="Jia N."/>
            <person name="Wang J."/>
            <person name="Shi W."/>
            <person name="Du L."/>
            <person name="Sun Y."/>
            <person name="Zhan W."/>
            <person name="Jiang J.F."/>
            <person name="Wang Q."/>
            <person name="Zhang B."/>
            <person name="Ji P."/>
            <person name="Bell-Sakyi L."/>
            <person name="Cui X.M."/>
            <person name="Yuan T.T."/>
            <person name="Jiang B.G."/>
            <person name="Yang W.F."/>
            <person name="Lam T.T."/>
            <person name="Chang Q.C."/>
            <person name="Ding S.J."/>
            <person name="Wang X.J."/>
            <person name="Zhu J.G."/>
            <person name="Ruan X.D."/>
            <person name="Zhao L."/>
            <person name="Wei J.T."/>
            <person name="Ye R.Z."/>
            <person name="Que T.C."/>
            <person name="Du C.H."/>
            <person name="Zhou Y.H."/>
            <person name="Cheng J.X."/>
            <person name="Dai P.F."/>
            <person name="Guo W.B."/>
            <person name="Han X.H."/>
            <person name="Huang E.J."/>
            <person name="Li L.F."/>
            <person name="Wei W."/>
            <person name="Gao Y.C."/>
            <person name="Liu J.Z."/>
            <person name="Shao H.Z."/>
            <person name="Wang X."/>
            <person name="Wang C.C."/>
            <person name="Yang T.C."/>
            <person name="Huo Q.B."/>
            <person name="Li W."/>
            <person name="Chen H.Y."/>
            <person name="Chen S.E."/>
            <person name="Zhou L.G."/>
            <person name="Ni X.B."/>
            <person name="Tian J.H."/>
            <person name="Sheng Y."/>
            <person name="Liu T."/>
            <person name="Pan Y.S."/>
            <person name="Xia L.Y."/>
            <person name="Li J."/>
            <person name="Zhao F."/>
            <person name="Cao W.C."/>
        </authorList>
    </citation>
    <scope>NUCLEOTIDE SEQUENCE [LARGE SCALE GENOMIC DNA]</scope>
    <source>
        <strain evidence="1">Iper-2018</strain>
    </source>
</reference>
<evidence type="ECO:0000313" key="2">
    <source>
        <dbReference type="Proteomes" id="UP000805193"/>
    </source>
</evidence>
<proteinExistence type="predicted"/>
<evidence type="ECO:0000313" key="1">
    <source>
        <dbReference type="EMBL" id="KAG0412558.1"/>
    </source>
</evidence>
<sequence length="1331" mass="143352">RGQHRQPGVQSGAGGGGPQGTAHCHPDDAEGSGSPQGIGAAGHKRHLVRKPEFGALLRRLQAVFFGIPCSIFSIVGLAGLVSWGVSALVMQSMLKSAADEKQALEQRLATLEADVRVLNSTAESALETLQHQQEQFGKLDNCSRNCSDLSPDVLSNALNRLAVQTTHSAVVDWVDALGQAQHLATLYKELSARLHVNESASNEAEEFVRRAAQFVNETVQDTLTWHASSPQARPWTTSSHEATTDKSASDATSSLATPSAIAAGSGGTDAGRASAALEQGTVPPSSEDQSQLLQCVNDALQKVQQDMVAVSKLGSTPQAVAYVPTPVGKCPTRRPAVPEQKRYIPAQSVPEYRPTPLSELRRRRAGVLGAAQRASPPLAKKRREEGLSTPFATASTTIPTIPAFKSSAPTVKSETSDPCQSNGKTPADEDDDSESQDAGFPLVREEEDAIIKMKNKRNLQASIDTPSHLSKGTLQPPVADDASQPSKDTKDIPSKTSSLPPSPVDDASVMSEDPTSITNDALPLPKDTAPPLEDPILVKNKEPPESPALSAPAESKDADGTKEDGQSKAHLDAKSASKNSSSRSRHSSSKDKSKHASSKSSRHRSSHSSHRSSSSKGHGSTKEKTTGASKSSADKNEKKEKSDSEKTATDKKSSSDNHKDGKSHGGSSTKVKSSSSRSSSKHHKSSRHKSSTSSSKRSHSSHGSSSRKDSSADKKKSKSRRSSDGKEASELKAKDGSVCNGGADESVLRPADEDVSKDNGDGLDSRFSLEWELDSDDDETYEECLRIFNEVQAVGDQPASALQQKKKTQTSCEPAVPTKQRVAHDPDLTRRQDAQRGLSAHISAAQAMHNRFAQLQKRYQDQASNGHQPGAFVSSVMKAQEGSQKRIAHVPNAPLLAAARKNATVVTNTFTVASQPKGQRRLAHVPALVLSKRPTIPAEYGSRVPVVVRQRYLNLFVDECAKSSTTEEEAIEKALSEEKQTYERSSNKSVYLNVAVNTLKRLRREAAAQAEAASVGATSASAPDSRPQGANKVVSHALVLQGALGARTSFSIEKNRYKKPAVELTASRLYSLLEPYHLTPEQLEEHNYPLPHPTEPGRAVFKGISDGRKYSKHGVAGSLESRYSCCEGDSQSDGCCVAKGHVHEGYEPSTLTGFVRTLAKSPVRGGNPGVYALDCEMCYTTEGVELTRVTVVGWDLRPVYETLVKPANPILDYNTRFSGITEEDMDRVQTTIRDVQAVLLSLFSDQTVLLGHSLDSDLKALRLVHSCVVDTAVVFPHRRGLPYKRALRTLMAEHLNKIIQNGVDGHDSQEDAVACMELMIWKVKEDLKRNR</sequence>
<name>A0AC60NZG9_IXOPE</name>
<keyword evidence="2" id="KW-1185">Reference proteome</keyword>
<gene>
    <name evidence="1" type="ORF">HPB47_010280</name>
</gene>
<comment type="caution">
    <text evidence="1">The sequence shown here is derived from an EMBL/GenBank/DDBJ whole genome shotgun (WGS) entry which is preliminary data.</text>
</comment>